<keyword evidence="8" id="KW-1185">Reference proteome</keyword>
<feature type="transmembrane region" description="Helical" evidence="6">
    <location>
        <begin position="264"/>
        <end position="291"/>
    </location>
</feature>
<feature type="transmembrane region" description="Helical" evidence="6">
    <location>
        <begin position="169"/>
        <end position="186"/>
    </location>
</feature>
<feature type="transmembrane region" description="Helical" evidence="6">
    <location>
        <begin position="377"/>
        <end position="397"/>
    </location>
</feature>
<dbReference type="GO" id="GO:0015297">
    <property type="term" value="F:antiporter activity"/>
    <property type="evidence" value="ECO:0007669"/>
    <property type="project" value="InterPro"/>
</dbReference>
<evidence type="ECO:0000256" key="5">
    <source>
        <dbReference type="ARBA" id="ARBA00023136"/>
    </source>
</evidence>
<evidence type="ECO:0000256" key="6">
    <source>
        <dbReference type="SAM" id="Phobius"/>
    </source>
</evidence>
<feature type="transmembrane region" description="Helical" evidence="6">
    <location>
        <begin position="192"/>
        <end position="211"/>
    </location>
</feature>
<dbReference type="RefSeq" id="WP_166400339.1">
    <property type="nucleotide sequence ID" value="NZ_JAANAS010000050.1"/>
</dbReference>
<keyword evidence="4 6" id="KW-1133">Transmembrane helix</keyword>
<evidence type="ECO:0000256" key="2">
    <source>
        <dbReference type="ARBA" id="ARBA00022475"/>
    </source>
</evidence>
<dbReference type="InterPro" id="IPR050833">
    <property type="entry name" value="Poly_Biosynth_Transport"/>
</dbReference>
<keyword evidence="3 6" id="KW-0812">Transmembrane</keyword>
<accession>A0A967E2U7</accession>
<evidence type="ECO:0000256" key="3">
    <source>
        <dbReference type="ARBA" id="ARBA00022692"/>
    </source>
</evidence>
<dbReference type="PANTHER" id="PTHR30250">
    <property type="entry name" value="PST FAMILY PREDICTED COLANIC ACID TRANSPORTER"/>
    <property type="match status" value="1"/>
</dbReference>
<feature type="transmembrane region" description="Helical" evidence="6">
    <location>
        <begin position="91"/>
        <end position="110"/>
    </location>
</feature>
<feature type="transmembrane region" description="Helical" evidence="6">
    <location>
        <begin position="312"/>
        <end position="332"/>
    </location>
</feature>
<reference evidence="7" key="1">
    <citation type="submission" date="2020-03" db="EMBL/GenBank/DDBJ databases">
        <title>Psychroflexus Maritimus sp. nov., isolate from marine sediment.</title>
        <authorList>
            <person name="Zhong Y.-L."/>
        </authorList>
    </citation>
    <scope>NUCLEOTIDE SEQUENCE</scope>
    <source>
        <strain evidence="7">C1</strain>
    </source>
</reference>
<comment type="subcellular location">
    <subcellularLocation>
        <location evidence="1">Cell membrane</location>
        <topology evidence="1">Multi-pass membrane protein</topology>
    </subcellularLocation>
</comment>
<proteinExistence type="predicted"/>
<organism evidence="7 8">
    <name type="scientific">Psychroflexus maritimus</name>
    <dbReference type="NCBI Taxonomy" id="2714865"/>
    <lineage>
        <taxon>Bacteria</taxon>
        <taxon>Pseudomonadati</taxon>
        <taxon>Bacteroidota</taxon>
        <taxon>Flavobacteriia</taxon>
        <taxon>Flavobacteriales</taxon>
        <taxon>Flavobacteriaceae</taxon>
        <taxon>Psychroflexus</taxon>
    </lineage>
</organism>
<feature type="transmembrane region" description="Helical" evidence="6">
    <location>
        <begin position="403"/>
        <end position="422"/>
    </location>
</feature>
<keyword evidence="2" id="KW-1003">Cell membrane</keyword>
<name>A0A967E2U7_9FLAO</name>
<dbReference type="GO" id="GO:0042910">
    <property type="term" value="F:xenobiotic transmembrane transporter activity"/>
    <property type="evidence" value="ECO:0007669"/>
    <property type="project" value="InterPro"/>
</dbReference>
<protein>
    <submittedName>
        <fullName evidence="7">Polysaccharide biosynthesis protein</fullName>
    </submittedName>
</protein>
<evidence type="ECO:0000256" key="4">
    <source>
        <dbReference type="ARBA" id="ARBA00022989"/>
    </source>
</evidence>
<feature type="transmembrane region" description="Helical" evidence="6">
    <location>
        <begin position="130"/>
        <end position="148"/>
    </location>
</feature>
<dbReference type="GO" id="GO:0005886">
    <property type="term" value="C:plasma membrane"/>
    <property type="evidence" value="ECO:0007669"/>
    <property type="project" value="UniProtKB-SubCell"/>
</dbReference>
<dbReference type="Proteomes" id="UP000643701">
    <property type="component" value="Unassembled WGS sequence"/>
</dbReference>
<feature type="transmembrane region" description="Helical" evidence="6">
    <location>
        <begin position="232"/>
        <end position="252"/>
    </location>
</feature>
<dbReference type="AlphaFoldDB" id="A0A967E2U7"/>
<sequence>MKIVNQKKGGKNNSLSILIVLILKVLGVSLLFGITFFLTNNFEASLVGKYDFTRSVLLIVGGLTVLGMNQSIVYYGGYLKAKNELNNLRLVYFKMLSIILVFSVLLAVLYSIIPNQVIDLLIADQETTRLLFKVVLSLGFFAVMMLNFDTLRSLGQIKTSEVFKNIIRYIPFGLGAIYIYSVNLSFYLVEVFLLNFVFLAIVSSVYVIFQLQKLEAPNQALSISRKAIIKRSYPMAISFIAYILLQSTDIIILSRLKGFELTAYYAVAVKIATGLSLVLLAVNTVIAPQIAQFYEEQKLGRINQIISKSTRLIFLLTLPVVIVLVFFGTYVLGLFGENYSQSYWALNILLFGQIVNAFFGPVGTYMNMTGKQNTQQLILISAVLINIVLNFMLIPIYGMEGAAFATATTTVLWNIAASSYVYRKEKVKTFLN</sequence>
<feature type="transmembrane region" description="Helical" evidence="6">
    <location>
        <begin position="15"/>
        <end position="38"/>
    </location>
</feature>
<dbReference type="InterPro" id="IPR002528">
    <property type="entry name" value="MATE_fam"/>
</dbReference>
<feature type="transmembrane region" description="Helical" evidence="6">
    <location>
        <begin position="344"/>
        <end position="365"/>
    </location>
</feature>
<keyword evidence="5 6" id="KW-0472">Membrane</keyword>
<dbReference type="PANTHER" id="PTHR30250:SF11">
    <property type="entry name" value="O-ANTIGEN TRANSPORTER-RELATED"/>
    <property type="match status" value="1"/>
</dbReference>
<gene>
    <name evidence="7" type="ORF">G7034_07505</name>
</gene>
<dbReference type="EMBL" id="JAANAS010000050">
    <property type="protein sequence ID" value="NGZ90094.1"/>
    <property type="molecule type" value="Genomic_DNA"/>
</dbReference>
<feature type="transmembrane region" description="Helical" evidence="6">
    <location>
        <begin position="58"/>
        <end position="79"/>
    </location>
</feature>
<dbReference type="Pfam" id="PF01554">
    <property type="entry name" value="MatE"/>
    <property type="match status" value="1"/>
</dbReference>
<evidence type="ECO:0000313" key="7">
    <source>
        <dbReference type="EMBL" id="NGZ90094.1"/>
    </source>
</evidence>
<evidence type="ECO:0000256" key="1">
    <source>
        <dbReference type="ARBA" id="ARBA00004651"/>
    </source>
</evidence>
<evidence type="ECO:0000313" key="8">
    <source>
        <dbReference type="Proteomes" id="UP000643701"/>
    </source>
</evidence>
<comment type="caution">
    <text evidence="7">The sequence shown here is derived from an EMBL/GenBank/DDBJ whole genome shotgun (WGS) entry which is preliminary data.</text>
</comment>